<dbReference type="AlphaFoldDB" id="A0A2V3E1J4"/>
<gene>
    <name evidence="1" type="ORF">CVS29_00520</name>
</gene>
<organism evidence="1 2">
    <name type="scientific">Arthrobacter psychrochitiniphilus</name>
    <dbReference type="NCBI Taxonomy" id="291045"/>
    <lineage>
        <taxon>Bacteria</taxon>
        <taxon>Bacillati</taxon>
        <taxon>Actinomycetota</taxon>
        <taxon>Actinomycetes</taxon>
        <taxon>Micrococcales</taxon>
        <taxon>Micrococcaceae</taxon>
        <taxon>Arthrobacter</taxon>
    </lineage>
</organism>
<dbReference type="RefSeq" id="WP_110104392.1">
    <property type="nucleotide sequence ID" value="NZ_JACBZZ010000001.1"/>
</dbReference>
<accession>A0A2V3E1J4</accession>
<comment type="caution">
    <text evidence="1">The sequence shown here is derived from an EMBL/GenBank/DDBJ whole genome shotgun (WGS) entry which is preliminary data.</text>
</comment>
<evidence type="ECO:0000313" key="1">
    <source>
        <dbReference type="EMBL" id="PXA69104.1"/>
    </source>
</evidence>
<evidence type="ECO:0000313" key="2">
    <source>
        <dbReference type="Proteomes" id="UP000246303"/>
    </source>
</evidence>
<reference evidence="1 2" key="1">
    <citation type="submission" date="2018-05" db="EMBL/GenBank/DDBJ databases">
        <title>Genetic diversity of glacier-inhabiting Cryobacterium bacteria in China and description of Cryobacterium mengkeensis sp. nov. and Arthrobacter glacialis sp. nov.</title>
        <authorList>
            <person name="Liu Q."/>
            <person name="Xin Y.-H."/>
        </authorList>
    </citation>
    <scope>NUCLEOTIDE SEQUENCE [LARGE SCALE GENOMIC DNA]</scope>
    <source>
        <strain evidence="1 2">GP3</strain>
    </source>
</reference>
<dbReference type="EMBL" id="QHLZ01000001">
    <property type="protein sequence ID" value="PXA69104.1"/>
    <property type="molecule type" value="Genomic_DNA"/>
</dbReference>
<protein>
    <recommendedName>
        <fullName evidence="3">MarR family transcriptional regulator</fullName>
    </recommendedName>
</protein>
<name>A0A2V3E1J4_9MICC</name>
<keyword evidence="2" id="KW-1185">Reference proteome</keyword>
<evidence type="ECO:0008006" key="3">
    <source>
        <dbReference type="Google" id="ProtNLM"/>
    </source>
</evidence>
<proteinExistence type="predicted"/>
<dbReference type="Proteomes" id="UP000246303">
    <property type="component" value="Unassembled WGS sequence"/>
</dbReference>
<dbReference type="OrthoDB" id="5184241at2"/>
<sequence length="218" mass="23476">MFVVTIDQRGSRSHGDRVPELLALLADVPTVLEFERTVGDEVQGLLADPEAVLETVVRVLRERDWYIGIGIGGVDLPLPEQSREASGDAFVAAREAVETAKKAGERVLLCVRSPSPAAAEWSGAAEAVLVLLGDVIRKRSSAEWRVIDALEVDPNAPQKDVALVLGISPQAVSKAILRSAHREERNGRRAAALLLRQAQRALTVPWPSERALNVSASG</sequence>